<evidence type="ECO:0000313" key="1">
    <source>
        <dbReference type="EMBL" id="MCG2616873.1"/>
    </source>
</evidence>
<proteinExistence type="predicted"/>
<sequence length="46" mass="5147">MNRKIQLIALLLFCGIVIAFAIRAGQQHENCRENCMTTKANSLALK</sequence>
<gene>
    <name evidence="1" type="ORF">LZZ85_21430</name>
</gene>
<dbReference type="RefSeq" id="WP_237875410.1">
    <property type="nucleotide sequence ID" value="NZ_JAKLTR010000015.1"/>
</dbReference>
<dbReference type="Proteomes" id="UP001165367">
    <property type="component" value="Unassembled WGS sequence"/>
</dbReference>
<organism evidence="1 2">
    <name type="scientific">Terrimonas ginsenosidimutans</name>
    <dbReference type="NCBI Taxonomy" id="2908004"/>
    <lineage>
        <taxon>Bacteria</taxon>
        <taxon>Pseudomonadati</taxon>
        <taxon>Bacteroidota</taxon>
        <taxon>Chitinophagia</taxon>
        <taxon>Chitinophagales</taxon>
        <taxon>Chitinophagaceae</taxon>
        <taxon>Terrimonas</taxon>
    </lineage>
</organism>
<comment type="caution">
    <text evidence="1">The sequence shown here is derived from an EMBL/GenBank/DDBJ whole genome shotgun (WGS) entry which is preliminary data.</text>
</comment>
<reference evidence="1" key="1">
    <citation type="submission" date="2022-01" db="EMBL/GenBank/DDBJ databases">
        <authorList>
            <person name="Jo J.-H."/>
            <person name="Im W.-T."/>
        </authorList>
    </citation>
    <scope>NUCLEOTIDE SEQUENCE</scope>
    <source>
        <strain evidence="1">NA20</strain>
    </source>
</reference>
<name>A0ABS9KX56_9BACT</name>
<evidence type="ECO:0000313" key="2">
    <source>
        <dbReference type="Proteomes" id="UP001165367"/>
    </source>
</evidence>
<accession>A0ABS9KX56</accession>
<dbReference type="EMBL" id="JAKLTR010000015">
    <property type="protein sequence ID" value="MCG2616873.1"/>
    <property type="molecule type" value="Genomic_DNA"/>
</dbReference>
<protein>
    <submittedName>
        <fullName evidence="1">Uncharacterized protein</fullName>
    </submittedName>
</protein>
<keyword evidence="2" id="KW-1185">Reference proteome</keyword>